<dbReference type="InParanoid" id="A0A251S6W8"/>
<evidence type="ECO:0000313" key="3">
    <source>
        <dbReference type="Proteomes" id="UP000215914"/>
    </source>
</evidence>
<protein>
    <submittedName>
        <fullName evidence="2">Uncharacterized protein</fullName>
    </submittedName>
</protein>
<organism evidence="2 3">
    <name type="scientific">Helianthus annuus</name>
    <name type="common">Common sunflower</name>
    <dbReference type="NCBI Taxonomy" id="4232"/>
    <lineage>
        <taxon>Eukaryota</taxon>
        <taxon>Viridiplantae</taxon>
        <taxon>Streptophyta</taxon>
        <taxon>Embryophyta</taxon>
        <taxon>Tracheophyta</taxon>
        <taxon>Spermatophyta</taxon>
        <taxon>Magnoliopsida</taxon>
        <taxon>eudicotyledons</taxon>
        <taxon>Gunneridae</taxon>
        <taxon>Pentapetalae</taxon>
        <taxon>asterids</taxon>
        <taxon>campanulids</taxon>
        <taxon>Asterales</taxon>
        <taxon>Asteraceae</taxon>
        <taxon>Asteroideae</taxon>
        <taxon>Heliantheae alliance</taxon>
        <taxon>Heliantheae</taxon>
        <taxon>Helianthus</taxon>
    </lineage>
</organism>
<dbReference type="Proteomes" id="UP000215914">
    <property type="component" value="Chromosome 15"/>
</dbReference>
<accession>A0A251S6W8</accession>
<gene>
    <name evidence="2" type="ORF">HannXRQ_Chr15g0472801</name>
    <name evidence="1" type="ORF">HanXRQr2_Chr15g0683711</name>
</gene>
<evidence type="ECO:0000313" key="2">
    <source>
        <dbReference type="EMBL" id="OTF94503.1"/>
    </source>
</evidence>
<dbReference type="Gramene" id="mRNA:HanXRQr2_Chr15g0683711">
    <property type="protein sequence ID" value="CDS:HanXRQr2_Chr15g0683711.1"/>
    <property type="gene ID" value="HanXRQr2_Chr15g0683711"/>
</dbReference>
<reference evidence="1 3" key="1">
    <citation type="journal article" date="2017" name="Nature">
        <title>The sunflower genome provides insights into oil metabolism, flowering and Asterid evolution.</title>
        <authorList>
            <person name="Badouin H."/>
            <person name="Gouzy J."/>
            <person name="Grassa C.J."/>
            <person name="Murat F."/>
            <person name="Staton S.E."/>
            <person name="Cottret L."/>
            <person name="Lelandais-Briere C."/>
            <person name="Owens G.L."/>
            <person name="Carrere S."/>
            <person name="Mayjonade B."/>
            <person name="Legrand L."/>
            <person name="Gill N."/>
            <person name="Kane N.C."/>
            <person name="Bowers J.E."/>
            <person name="Hubner S."/>
            <person name="Bellec A."/>
            <person name="Berard A."/>
            <person name="Berges H."/>
            <person name="Blanchet N."/>
            <person name="Boniface M.C."/>
            <person name="Brunel D."/>
            <person name="Catrice O."/>
            <person name="Chaidir N."/>
            <person name="Claudel C."/>
            <person name="Donnadieu C."/>
            <person name="Faraut T."/>
            <person name="Fievet G."/>
            <person name="Helmstetter N."/>
            <person name="King M."/>
            <person name="Knapp S.J."/>
            <person name="Lai Z."/>
            <person name="Le Paslier M.C."/>
            <person name="Lippi Y."/>
            <person name="Lorenzon L."/>
            <person name="Mandel J.R."/>
            <person name="Marage G."/>
            <person name="Marchand G."/>
            <person name="Marquand E."/>
            <person name="Bret-Mestries E."/>
            <person name="Morien E."/>
            <person name="Nambeesan S."/>
            <person name="Nguyen T."/>
            <person name="Pegot-Espagnet P."/>
            <person name="Pouilly N."/>
            <person name="Raftis F."/>
            <person name="Sallet E."/>
            <person name="Schiex T."/>
            <person name="Thomas J."/>
            <person name="Vandecasteele C."/>
            <person name="Vares D."/>
            <person name="Vear F."/>
            <person name="Vautrin S."/>
            <person name="Crespi M."/>
            <person name="Mangin B."/>
            <person name="Burke J.M."/>
            <person name="Salse J."/>
            <person name="Munos S."/>
            <person name="Vincourt P."/>
            <person name="Rieseberg L.H."/>
            <person name="Langlade N.B."/>
        </authorList>
    </citation>
    <scope>NUCLEOTIDE SEQUENCE [LARGE SCALE GENOMIC DNA]</scope>
    <source>
        <strain evidence="3">cv. SF193</strain>
        <tissue evidence="1">Leaves</tissue>
    </source>
</reference>
<dbReference type="AlphaFoldDB" id="A0A251S6W8"/>
<reference evidence="1" key="3">
    <citation type="submission" date="2020-06" db="EMBL/GenBank/DDBJ databases">
        <title>Helianthus annuus Genome sequencing and assembly Release 2.</title>
        <authorList>
            <person name="Gouzy J."/>
            <person name="Langlade N."/>
            <person name="Munos S."/>
        </authorList>
    </citation>
    <scope>NUCLEOTIDE SEQUENCE</scope>
    <source>
        <tissue evidence="1">Leaves</tissue>
    </source>
</reference>
<dbReference type="EMBL" id="MNCJ02000330">
    <property type="protein sequence ID" value="KAF5763724.1"/>
    <property type="molecule type" value="Genomic_DNA"/>
</dbReference>
<reference evidence="2" key="2">
    <citation type="submission" date="2017-02" db="EMBL/GenBank/DDBJ databases">
        <title>Sunflower complete genome.</title>
        <authorList>
            <person name="Langlade N."/>
            <person name="Munos S."/>
        </authorList>
    </citation>
    <scope>NUCLEOTIDE SEQUENCE [LARGE SCALE GENOMIC DNA]</scope>
    <source>
        <tissue evidence="2">Leaves</tissue>
    </source>
</reference>
<keyword evidence="3" id="KW-1185">Reference proteome</keyword>
<dbReference type="EMBL" id="CM007904">
    <property type="protein sequence ID" value="OTF94503.1"/>
    <property type="molecule type" value="Genomic_DNA"/>
</dbReference>
<name>A0A251S6W8_HELAN</name>
<proteinExistence type="predicted"/>
<sequence length="82" mass="8827">MTKGTSVISILNYSINFVQSHKSIFKLSSRSNFLSPSQINTSALSLVLFSGNHSNRPISNAGETASLVFFPCSTPKNSQMSA</sequence>
<evidence type="ECO:0000313" key="1">
    <source>
        <dbReference type="EMBL" id="KAF5763724.1"/>
    </source>
</evidence>